<dbReference type="PATRIC" id="fig|28037.235.peg.1498"/>
<gene>
    <name evidence="1" type="ORF">SMIM3I_01601</name>
</gene>
<dbReference type="EMBL" id="LROU01000118">
    <property type="protein sequence ID" value="KYF34478.1"/>
    <property type="molecule type" value="Genomic_DNA"/>
</dbReference>
<evidence type="ECO:0000313" key="1">
    <source>
        <dbReference type="EMBL" id="KYF34478.1"/>
    </source>
</evidence>
<name>A0A150NM65_STRMT</name>
<evidence type="ECO:0000313" key="2">
    <source>
        <dbReference type="Proteomes" id="UP000075442"/>
    </source>
</evidence>
<dbReference type="AlphaFoldDB" id="A0A150NM65"/>
<proteinExistence type="predicted"/>
<reference evidence="1 2" key="1">
    <citation type="submission" date="2016-01" db="EMBL/GenBank/DDBJ databases">
        <title>Highly variable Streptococcus oralis 1 are common among viridans streptococci isolated from primates.</title>
        <authorList>
            <person name="Denapaite D."/>
            <person name="Rieger M."/>
            <person name="Koendgen S."/>
            <person name="Brueckner R."/>
            <person name="Ochigava I."/>
            <person name="Kappeler P."/>
            <person name="Maetz-Rensing K."/>
            <person name="Leendertz F."/>
        </authorList>
    </citation>
    <scope>NUCLEOTIDE SEQUENCE [LARGE SCALE GENOMIC DNA]</scope>
    <source>
        <strain evidence="1 2">M3-1</strain>
    </source>
</reference>
<comment type="caution">
    <text evidence="1">The sequence shown here is derived from an EMBL/GenBank/DDBJ whole genome shotgun (WGS) entry which is preliminary data.</text>
</comment>
<accession>A0A150NM65</accession>
<organism evidence="1 2">
    <name type="scientific">Streptococcus mitis</name>
    <dbReference type="NCBI Taxonomy" id="28037"/>
    <lineage>
        <taxon>Bacteria</taxon>
        <taxon>Bacillati</taxon>
        <taxon>Bacillota</taxon>
        <taxon>Bacilli</taxon>
        <taxon>Lactobacillales</taxon>
        <taxon>Streptococcaceae</taxon>
        <taxon>Streptococcus</taxon>
        <taxon>Streptococcus mitis group</taxon>
    </lineage>
</organism>
<protein>
    <submittedName>
        <fullName evidence="1">ImpB/MucB/SamB family protein</fullName>
    </submittedName>
</protein>
<dbReference type="Proteomes" id="UP000075442">
    <property type="component" value="Unassembled WGS sequence"/>
</dbReference>
<sequence>MDESFGLVSLFDDVEKREKEERLQSAIDSIRDQFGFTSLLKASALESASRSIARSKLIGGHSAGGLDGLK</sequence>